<accession>A0ABS6RU97</accession>
<proteinExistence type="predicted"/>
<evidence type="ECO:0000313" key="1">
    <source>
        <dbReference type="EMBL" id="MBV6340205.1"/>
    </source>
</evidence>
<keyword evidence="2" id="KW-1185">Reference proteome</keyword>
<comment type="caution">
    <text evidence="1">The sequence shown here is derived from an EMBL/GenBank/DDBJ whole genome shotgun (WGS) entry which is preliminary data.</text>
</comment>
<organism evidence="1 2">
    <name type="scientific">Candidatus Magnetobacterium casense</name>
    <dbReference type="NCBI Taxonomy" id="1455061"/>
    <lineage>
        <taxon>Bacteria</taxon>
        <taxon>Pseudomonadati</taxon>
        <taxon>Nitrospirota</taxon>
        <taxon>Thermodesulfovibrionia</taxon>
        <taxon>Thermodesulfovibrionales</taxon>
        <taxon>Candidatus Magnetobacteriaceae</taxon>
        <taxon>Candidatus Magnetobacterium</taxon>
    </lineage>
</organism>
<evidence type="ECO:0000313" key="2">
    <source>
        <dbReference type="Proteomes" id="UP001196980"/>
    </source>
</evidence>
<gene>
    <name evidence="1" type="ORF">HWQ67_01275</name>
</gene>
<sequence>MAPGDKASITVELLCDGDPGKAQKSIEVWTNDPENGMISLILHGVITQ</sequence>
<name>A0ABS6RU97_9BACT</name>
<reference evidence="1 2" key="1">
    <citation type="journal article" date="2020" name="J Geophys Res Biogeosci">
        <title>Magnetotaxis as an Adaptation to Enable Bacterial Shuttling of Microbial Sulfur and Sulfur Cycling Across Aquatic Oxic#Anoxic Interfaces.</title>
        <authorList>
            <person name="Li J."/>
            <person name="Liu P."/>
            <person name="Wang J."/>
            <person name="Roberts A.P."/>
            <person name="Pan Y."/>
        </authorList>
    </citation>
    <scope>NUCLEOTIDE SEQUENCE [LARGE SCALE GENOMIC DNA]</scope>
    <source>
        <strain evidence="1 2">MYR-1_YQ</strain>
    </source>
</reference>
<dbReference type="Proteomes" id="UP001196980">
    <property type="component" value="Unassembled WGS sequence"/>
</dbReference>
<dbReference type="EMBL" id="JABXWD010000011">
    <property type="protein sequence ID" value="MBV6340205.1"/>
    <property type="molecule type" value="Genomic_DNA"/>
</dbReference>
<protein>
    <submittedName>
        <fullName evidence="1">Uncharacterized protein</fullName>
    </submittedName>
</protein>